<dbReference type="EMBL" id="NHMK01000022">
    <property type="protein sequence ID" value="OWL94687.1"/>
    <property type="molecule type" value="Genomic_DNA"/>
</dbReference>
<sequence length="466" mass="52446">MSMPRQNIRPHDERRDERNIARLGIISVQSRIDDTLRNWTAEFSIEGRPYRVECAAPYGRPHGIDTDLILAIQTLFIRTGCPEHNWLHTTAYELRGVAGLPDNGRTYQRLKDSLKRLWGTGFMVAEGWFDPQRGRRVWSSDSLRYIERVRHHELDREPEELPGLDPSSTLSIRLGEQLADSIRARHVQVLDGQLLYQLEQPPARALYRLLEAHRTDAGGQRRLLLEVGLQDWRLACGIQSERPEIVRRALQPAHDELRATGYLRDVQIQGRGKAQVLSYHFTEDDAPDQALVELLIGVGVSRATAVLLATEHGEAVETAVAFVRHRQAAGQVKNPGGLVVDYLRQPAKYVLPERLHSAPVDEATRKVRALQAIQVAEQQAEKAVKQERQRLAALPPAEQFSALRGSLKVLLRPLGKEAWAGLERLCLSGQLSALDVREEAARAMGRLELQSYLDDLQAQIADAAPD</sequence>
<comment type="caution">
    <text evidence="1">The sequence shown here is derived from an EMBL/GenBank/DDBJ whole genome shotgun (WGS) entry which is preliminary data.</text>
</comment>
<reference evidence="1 2" key="1">
    <citation type="submission" date="2017-05" db="EMBL/GenBank/DDBJ databases">
        <title>De novo genome assembly of Deniococcus indicus strain DR1.</title>
        <authorList>
            <person name="Chauhan D."/>
            <person name="Yennamalli R.M."/>
            <person name="Priyadarshini R."/>
        </authorList>
    </citation>
    <scope>NUCLEOTIDE SEQUENCE [LARGE SCALE GENOMIC DNA]</scope>
    <source>
        <strain evidence="1 2">DR1</strain>
    </source>
</reference>
<dbReference type="Proteomes" id="UP000197208">
    <property type="component" value="Unassembled WGS sequence"/>
</dbReference>
<protein>
    <recommendedName>
        <fullName evidence="3">Plasmid replication initiator protein</fullName>
    </recommendedName>
</protein>
<evidence type="ECO:0000313" key="1">
    <source>
        <dbReference type="EMBL" id="OWL94687.1"/>
    </source>
</evidence>
<dbReference type="AlphaFoldDB" id="A0A246BHF1"/>
<gene>
    <name evidence="1" type="ORF">CBQ26_14300</name>
</gene>
<dbReference type="InterPro" id="IPR018777">
    <property type="entry name" value="Replication_initiator_prot_A"/>
</dbReference>
<name>A0A246BHF1_9DEIO</name>
<proteinExistence type="predicted"/>
<accession>A0A246BHF1</accession>
<dbReference type="Pfam" id="PF10134">
    <property type="entry name" value="RPA"/>
    <property type="match status" value="1"/>
</dbReference>
<evidence type="ECO:0000313" key="2">
    <source>
        <dbReference type="Proteomes" id="UP000197208"/>
    </source>
</evidence>
<evidence type="ECO:0008006" key="3">
    <source>
        <dbReference type="Google" id="ProtNLM"/>
    </source>
</evidence>
<organism evidence="1 2">
    <name type="scientific">Deinococcus indicus</name>
    <dbReference type="NCBI Taxonomy" id="223556"/>
    <lineage>
        <taxon>Bacteria</taxon>
        <taxon>Thermotogati</taxon>
        <taxon>Deinococcota</taxon>
        <taxon>Deinococci</taxon>
        <taxon>Deinococcales</taxon>
        <taxon>Deinococcaceae</taxon>
        <taxon>Deinococcus</taxon>
    </lineage>
</organism>
<keyword evidence="2" id="KW-1185">Reference proteome</keyword>